<evidence type="ECO:0000256" key="2">
    <source>
        <dbReference type="ARBA" id="ARBA00022505"/>
    </source>
</evidence>
<sequence>MTVHEVEPFNAEPPRSALATSELTPVDAFYSRNHGPVPDVDARTWRLRVDGLVSTPLSLSLDDLRDRFAERTETATLQCAGNRREGLAAVRDIPGEAPWGPTATATASWTGVALADVLAAAGVQDAATDVEFLGADVSDQADPPQEFGGSVPLRKAGMPEVLLAWAMNGEALPAVHGAPLRVVVPGYIGARSVKWVHRVRVTDAPSSNFFQASTYRLLPPDAEVTATPGEGVELGLVAVNSDFLAPDDGSEVPAGPTRVSGYAFAGGDRTVVRVDVSADGGATWTQADLAEQASTWAWRHWHASVEVPQGDVELLARAWDSSAALQPERPEQVWNPKGYVNNSWARLRLHGV</sequence>
<feature type="domain" description="Oxidoreductase molybdopterin-binding" evidence="5">
    <location>
        <begin position="34"/>
        <end position="209"/>
    </location>
</feature>
<keyword evidence="8" id="KW-1185">Reference proteome</keyword>
<keyword evidence="2" id="KW-0500">Molybdenum</keyword>
<keyword evidence="4" id="KW-0560">Oxidoreductase</keyword>
<comment type="caution">
    <text evidence="7">The sequence shown here is derived from an EMBL/GenBank/DDBJ whole genome shotgun (WGS) entry which is preliminary data.</text>
</comment>
<dbReference type="Gene3D" id="3.90.420.10">
    <property type="entry name" value="Oxidoreductase, molybdopterin-binding domain"/>
    <property type="match status" value="1"/>
</dbReference>
<dbReference type="PANTHER" id="PTHR19372:SF7">
    <property type="entry name" value="SULFITE OXIDASE, MITOCHONDRIAL"/>
    <property type="match status" value="1"/>
</dbReference>
<dbReference type="InterPro" id="IPR036374">
    <property type="entry name" value="OxRdtase_Mopterin-bd_sf"/>
</dbReference>
<dbReference type="Gene3D" id="2.60.40.650">
    <property type="match status" value="1"/>
</dbReference>
<dbReference type="PANTHER" id="PTHR19372">
    <property type="entry name" value="SULFITE REDUCTASE"/>
    <property type="match status" value="1"/>
</dbReference>
<dbReference type="CDD" id="cd02110">
    <property type="entry name" value="SO_family_Moco_dimer"/>
    <property type="match status" value="1"/>
</dbReference>
<evidence type="ECO:0000259" key="6">
    <source>
        <dbReference type="Pfam" id="PF03404"/>
    </source>
</evidence>
<protein>
    <submittedName>
        <fullName evidence="7">Sulfite oxidase</fullName>
    </submittedName>
</protein>
<dbReference type="Pfam" id="PF00174">
    <property type="entry name" value="Oxidored_molyb"/>
    <property type="match status" value="1"/>
</dbReference>
<dbReference type="InterPro" id="IPR008335">
    <property type="entry name" value="Mopterin_OxRdtase_euk"/>
</dbReference>
<feature type="domain" description="Moybdenum cofactor oxidoreductase dimerisation" evidence="6">
    <location>
        <begin position="239"/>
        <end position="350"/>
    </location>
</feature>
<organism evidence="7 8">
    <name type="scientific">Actinomycetospora aurantiaca</name>
    <dbReference type="NCBI Taxonomy" id="3129233"/>
    <lineage>
        <taxon>Bacteria</taxon>
        <taxon>Bacillati</taxon>
        <taxon>Actinomycetota</taxon>
        <taxon>Actinomycetes</taxon>
        <taxon>Pseudonocardiales</taxon>
        <taxon>Pseudonocardiaceae</taxon>
        <taxon>Actinomycetospora</taxon>
    </lineage>
</organism>
<dbReference type="InterPro" id="IPR014756">
    <property type="entry name" value="Ig_E-set"/>
</dbReference>
<evidence type="ECO:0000313" key="7">
    <source>
        <dbReference type="EMBL" id="MEJ2867200.1"/>
    </source>
</evidence>
<dbReference type="SUPFAM" id="SSF81296">
    <property type="entry name" value="E set domains"/>
    <property type="match status" value="1"/>
</dbReference>
<dbReference type="Pfam" id="PF03404">
    <property type="entry name" value="Mo-co_dimer"/>
    <property type="match status" value="1"/>
</dbReference>
<evidence type="ECO:0000256" key="3">
    <source>
        <dbReference type="ARBA" id="ARBA00022723"/>
    </source>
</evidence>
<keyword evidence="3" id="KW-0479">Metal-binding</keyword>
<evidence type="ECO:0000259" key="5">
    <source>
        <dbReference type="Pfam" id="PF00174"/>
    </source>
</evidence>
<dbReference type="SUPFAM" id="SSF56524">
    <property type="entry name" value="Oxidoreductase molybdopterin-binding domain"/>
    <property type="match status" value="1"/>
</dbReference>
<reference evidence="7 8" key="1">
    <citation type="submission" date="2024-03" db="EMBL/GenBank/DDBJ databases">
        <title>Actinomycetospora sp. OC33-EN08, a novel actinomycete isolated from wild orchid (Aerides multiflora).</title>
        <authorList>
            <person name="Suriyachadkun C."/>
        </authorList>
    </citation>
    <scope>NUCLEOTIDE SEQUENCE [LARGE SCALE GENOMIC DNA]</scope>
    <source>
        <strain evidence="7 8">OC33-EN08</strain>
    </source>
</reference>
<dbReference type="InterPro" id="IPR000572">
    <property type="entry name" value="OxRdtase_Mopterin-bd_dom"/>
</dbReference>
<dbReference type="InterPro" id="IPR005066">
    <property type="entry name" value="MoCF_OxRdtse_dimer"/>
</dbReference>
<dbReference type="PRINTS" id="PR00407">
    <property type="entry name" value="EUMOPTERIN"/>
</dbReference>
<gene>
    <name evidence="7" type="ORF">WCD74_05445</name>
</gene>
<evidence type="ECO:0000256" key="1">
    <source>
        <dbReference type="ARBA" id="ARBA00001924"/>
    </source>
</evidence>
<name>A0ABU8MIR1_9PSEU</name>
<evidence type="ECO:0000313" key="8">
    <source>
        <dbReference type="Proteomes" id="UP001385809"/>
    </source>
</evidence>
<evidence type="ECO:0000256" key="4">
    <source>
        <dbReference type="ARBA" id="ARBA00023002"/>
    </source>
</evidence>
<accession>A0ABU8MIR1</accession>
<comment type="cofactor">
    <cofactor evidence="1">
        <name>Mo-molybdopterin</name>
        <dbReference type="ChEBI" id="CHEBI:71302"/>
    </cofactor>
</comment>
<dbReference type="RefSeq" id="WP_337693822.1">
    <property type="nucleotide sequence ID" value="NZ_JBBEGN010000002.1"/>
</dbReference>
<dbReference type="EMBL" id="JBBEGN010000002">
    <property type="protein sequence ID" value="MEJ2867200.1"/>
    <property type="molecule type" value="Genomic_DNA"/>
</dbReference>
<proteinExistence type="predicted"/>
<dbReference type="Proteomes" id="UP001385809">
    <property type="component" value="Unassembled WGS sequence"/>
</dbReference>